<dbReference type="Gramene" id="HORVU.MOREX.r2.3HG0258730.1">
    <property type="protein sequence ID" value="HORVU.MOREX.r2.3HG0258730.1.CDS.1"/>
    <property type="gene ID" value="HORVU.MOREX.r2.3HG0258730"/>
</dbReference>
<keyword evidence="2" id="KW-1185">Reference proteome</keyword>
<dbReference type="Gramene" id="HORVU.MOREX.r3.3HG0309870.1">
    <property type="protein sequence ID" value="HORVU.MOREX.r3.3HG0309870.1.CDS1"/>
    <property type="gene ID" value="HORVU.MOREX.r3.3HG0309870"/>
</dbReference>
<dbReference type="OMA" id="VVEEYWR"/>
<reference evidence="1" key="2">
    <citation type="submission" date="2020-10" db="EMBL/GenBank/DDBJ databases">
        <authorList>
            <person name="Scholz U."/>
            <person name="Mascher M."/>
            <person name="Fiebig A."/>
        </authorList>
    </citation>
    <scope>NUCLEOTIDE SEQUENCE [LARGE SCALE GENOMIC DNA]</scope>
    <source>
        <strain evidence="1">cv. Morex</strain>
    </source>
</reference>
<evidence type="ECO:0000313" key="2">
    <source>
        <dbReference type="Proteomes" id="UP000011116"/>
    </source>
</evidence>
<reference evidence="1" key="3">
    <citation type="submission" date="2022-01" db="UniProtKB">
        <authorList>
            <consortium name="EnsemblPlants"/>
        </authorList>
    </citation>
    <scope>IDENTIFICATION</scope>
    <source>
        <strain evidence="1">subsp. vulgare</strain>
    </source>
</reference>
<dbReference type="AlphaFoldDB" id="M0YSK9"/>
<evidence type="ECO:0000313" key="1">
    <source>
        <dbReference type="EnsemblPlants" id="HORVU.MOREX.r3.3HG0309870.1.CDS1"/>
    </source>
</evidence>
<dbReference type="FunCoup" id="M0YSK9">
    <property type="interactions" value="224"/>
</dbReference>
<dbReference type="EnsemblPlants" id="HORVU.MOREX.r3.3HG0309870.1">
    <property type="protein sequence ID" value="HORVU.MOREX.r3.3HG0309870.1.CDS1"/>
    <property type="gene ID" value="HORVU.MOREX.r3.3HG0309870"/>
</dbReference>
<dbReference type="eggNOG" id="ENOG502R3WH">
    <property type="taxonomic scope" value="Eukaryota"/>
</dbReference>
<dbReference type="InParanoid" id="M0YSK9"/>
<proteinExistence type="predicted"/>
<dbReference type="Proteomes" id="UP000011116">
    <property type="component" value="Chromosome 3H"/>
</dbReference>
<protein>
    <submittedName>
        <fullName evidence="1">Uncharacterized protein</fullName>
    </submittedName>
</protein>
<name>M0YSK9_HORVV</name>
<accession>M0YSK9</accession>
<sequence length="149" mass="17120">MQRTLPKNPLEASIMGKAARSKAAKRTAVACAGDGKEQQRKAMPETDAQKVARKRALLAFGKAAYAEAMRYINMEEEDVVEEYRRAGKLHNYDQDKEWKKRFARVYILHPCPCSKKMAAKIEEYKFYLEEDEDDFRMGLYSLIGQGDES</sequence>
<organism evidence="1 2">
    <name type="scientific">Hordeum vulgare subsp. vulgare</name>
    <name type="common">Domesticated barley</name>
    <dbReference type="NCBI Taxonomy" id="112509"/>
    <lineage>
        <taxon>Eukaryota</taxon>
        <taxon>Viridiplantae</taxon>
        <taxon>Streptophyta</taxon>
        <taxon>Embryophyta</taxon>
        <taxon>Tracheophyta</taxon>
        <taxon>Spermatophyta</taxon>
        <taxon>Magnoliopsida</taxon>
        <taxon>Liliopsida</taxon>
        <taxon>Poales</taxon>
        <taxon>Poaceae</taxon>
        <taxon>BOP clade</taxon>
        <taxon>Pooideae</taxon>
        <taxon>Triticodae</taxon>
        <taxon>Triticeae</taxon>
        <taxon>Hordeinae</taxon>
        <taxon>Hordeum</taxon>
    </lineage>
</organism>
<reference evidence="2" key="1">
    <citation type="journal article" date="2012" name="Nature">
        <title>A physical, genetic and functional sequence assembly of the barley genome.</title>
        <authorList>
            <consortium name="The International Barley Genome Sequencing Consortium"/>
            <person name="Mayer K.F."/>
            <person name="Waugh R."/>
            <person name="Brown J.W."/>
            <person name="Schulman A."/>
            <person name="Langridge P."/>
            <person name="Platzer M."/>
            <person name="Fincher G.B."/>
            <person name="Muehlbauer G.J."/>
            <person name="Sato K."/>
            <person name="Close T.J."/>
            <person name="Wise R.P."/>
            <person name="Stein N."/>
        </authorList>
    </citation>
    <scope>NUCLEOTIDE SEQUENCE [LARGE SCALE GENOMIC DNA]</scope>
    <source>
        <strain evidence="2">cv. Morex</strain>
    </source>
</reference>
<dbReference type="PaxDb" id="4513-MLOC_72438.1"/>